<feature type="domain" description="Quinolinate phosphoribosyl transferase C-terminal" evidence="6">
    <location>
        <begin position="108"/>
        <end position="273"/>
    </location>
</feature>
<dbReference type="Pfam" id="PF02749">
    <property type="entry name" value="QRPTase_N"/>
    <property type="match status" value="1"/>
</dbReference>
<dbReference type="EMBL" id="JAKNCT010000001">
    <property type="protein sequence ID" value="MCG5029973.1"/>
    <property type="molecule type" value="Genomic_DNA"/>
</dbReference>
<evidence type="ECO:0000256" key="4">
    <source>
        <dbReference type="ARBA" id="ARBA00022679"/>
    </source>
</evidence>
<dbReference type="InterPro" id="IPR006242">
    <property type="entry name" value="ModD"/>
</dbReference>
<dbReference type="NCBIfam" id="TIGR01334">
    <property type="entry name" value="modD"/>
    <property type="match status" value="1"/>
</dbReference>
<dbReference type="InterPro" id="IPR022412">
    <property type="entry name" value="Quinolinate_PRibosylTrfase_N"/>
</dbReference>
<evidence type="ECO:0000259" key="6">
    <source>
        <dbReference type="Pfam" id="PF01729"/>
    </source>
</evidence>
<dbReference type="Gene3D" id="3.90.1170.20">
    <property type="entry name" value="Quinolinate phosphoribosyl transferase, N-terminal domain"/>
    <property type="match status" value="1"/>
</dbReference>
<sequence>MFFIPDSFLDEVLSEDIPYGDLTVKLLGIENRRGQVRCYPKADGVVSGIDPAARIFRRAGLDVQVLHADGDRVPKGEPVIVARGSAGAIHAVYKTAQNILEYSSGISGRTRAMVDAAQAENPRCQVALTRKHFPGTKLLSLYAGLAGGAVVHRMGLSESVLVFDQHRVFRPDFLDWLQAVKAQDPERKIAVEASSPEEAFAFARHGADIVQCERFSPEALRGFIGQAKAERPGLLVSAAGGVKAENAGLYAKAGADFLVTTWPYFGRPFDIKMEITAD</sequence>
<organism evidence="8 9">
    <name type="scientific">Mesosutterella porci</name>
    <dbReference type="NCBI Taxonomy" id="2915351"/>
    <lineage>
        <taxon>Bacteria</taxon>
        <taxon>Pseudomonadati</taxon>
        <taxon>Pseudomonadota</taxon>
        <taxon>Betaproteobacteria</taxon>
        <taxon>Burkholderiales</taxon>
        <taxon>Sutterellaceae</taxon>
        <taxon>Mesosutterella</taxon>
    </lineage>
</organism>
<dbReference type="InterPro" id="IPR027277">
    <property type="entry name" value="NadC/ModD"/>
</dbReference>
<reference evidence="8 9" key="1">
    <citation type="submission" date="2022-02" db="EMBL/GenBank/DDBJ databases">
        <title>Mesosutterella porci, a novel member of the family Sutterellaceae from pig feces.</title>
        <authorList>
            <person name="Wylensek D."/>
            <person name="Clavel T."/>
        </authorList>
    </citation>
    <scope>NUCLEOTIDE SEQUENCE [LARGE SCALE GENOMIC DNA]</scope>
    <source>
        <strain evidence="9">oilRF-744-wt-GAM-9</strain>
    </source>
</reference>
<name>A0ABS9MMX6_9BURK</name>
<comment type="similarity">
    <text evidence="1 5">Belongs to the NadC/ModD family.</text>
</comment>
<dbReference type="Proteomes" id="UP001297600">
    <property type="component" value="Unassembled WGS sequence"/>
</dbReference>
<dbReference type="RefSeq" id="WP_237977629.1">
    <property type="nucleotide sequence ID" value="NZ_JAKNCT010000001.1"/>
</dbReference>
<evidence type="ECO:0000256" key="5">
    <source>
        <dbReference type="PIRNR" id="PIRNR006250"/>
    </source>
</evidence>
<dbReference type="Gene3D" id="3.20.20.70">
    <property type="entry name" value="Aldolase class I"/>
    <property type="match status" value="1"/>
</dbReference>
<evidence type="ECO:0000313" key="9">
    <source>
        <dbReference type="Proteomes" id="UP001297600"/>
    </source>
</evidence>
<dbReference type="InterPro" id="IPR002638">
    <property type="entry name" value="Quinolinate_PRibosylTrfase_C"/>
</dbReference>
<evidence type="ECO:0000256" key="2">
    <source>
        <dbReference type="ARBA" id="ARBA00019205"/>
    </source>
</evidence>
<dbReference type="InterPro" id="IPR013785">
    <property type="entry name" value="Aldolase_TIM"/>
</dbReference>
<dbReference type="PANTHER" id="PTHR32179">
    <property type="entry name" value="NICOTINATE-NUCLEOTIDE PYROPHOSPHORYLASE [CARBOXYLATING]"/>
    <property type="match status" value="1"/>
</dbReference>
<gene>
    <name evidence="8" type="primary">modD</name>
    <name evidence="8" type="ORF">MAF45_00690</name>
</gene>
<dbReference type="SUPFAM" id="SSF51690">
    <property type="entry name" value="Nicotinate/Quinolinate PRTase C-terminal domain-like"/>
    <property type="match status" value="1"/>
</dbReference>
<keyword evidence="3 5" id="KW-0328">Glycosyltransferase</keyword>
<dbReference type="SUPFAM" id="SSF54675">
    <property type="entry name" value="Nicotinate/Quinolinate PRTase N-terminal domain-like"/>
    <property type="match status" value="1"/>
</dbReference>
<accession>A0ABS9MMX6</accession>
<dbReference type="Pfam" id="PF01729">
    <property type="entry name" value="QRPTase_C"/>
    <property type="match status" value="1"/>
</dbReference>
<keyword evidence="4 5" id="KW-0808">Transferase</keyword>
<evidence type="ECO:0000259" key="7">
    <source>
        <dbReference type="Pfam" id="PF02749"/>
    </source>
</evidence>
<dbReference type="InterPro" id="IPR037128">
    <property type="entry name" value="Quinolinate_PRibosylTase_N_sf"/>
</dbReference>
<dbReference type="PIRSF" id="PIRSF006250">
    <property type="entry name" value="NadC_ModD"/>
    <property type="match status" value="1"/>
</dbReference>
<evidence type="ECO:0000313" key="8">
    <source>
        <dbReference type="EMBL" id="MCG5029973.1"/>
    </source>
</evidence>
<evidence type="ECO:0000256" key="3">
    <source>
        <dbReference type="ARBA" id="ARBA00022676"/>
    </source>
</evidence>
<dbReference type="PANTHER" id="PTHR32179:SF4">
    <property type="entry name" value="PYROPHOSPHORYLASE MODD-RELATED"/>
    <property type="match status" value="1"/>
</dbReference>
<proteinExistence type="inferred from homology"/>
<keyword evidence="9" id="KW-1185">Reference proteome</keyword>
<dbReference type="InterPro" id="IPR036068">
    <property type="entry name" value="Nicotinate_pribotase-like_C"/>
</dbReference>
<feature type="domain" description="Quinolinate phosphoribosyl transferase N-terminal" evidence="7">
    <location>
        <begin position="21"/>
        <end position="104"/>
    </location>
</feature>
<evidence type="ECO:0000256" key="1">
    <source>
        <dbReference type="ARBA" id="ARBA00009400"/>
    </source>
</evidence>
<protein>
    <recommendedName>
        <fullName evidence="2">Putative pyrophosphorylase ModD</fullName>
    </recommendedName>
</protein>
<comment type="caution">
    <text evidence="8">The sequence shown here is derived from an EMBL/GenBank/DDBJ whole genome shotgun (WGS) entry which is preliminary data.</text>
</comment>